<dbReference type="VEuPathDB" id="FungiDB:CJJ09_002418"/>
<dbReference type="SUPFAM" id="SSF103473">
    <property type="entry name" value="MFS general substrate transporter"/>
    <property type="match status" value="1"/>
</dbReference>
<dbReference type="InterPro" id="IPR036259">
    <property type="entry name" value="MFS_trans_sf"/>
</dbReference>
<feature type="transmembrane region" description="Helical" evidence="2">
    <location>
        <begin position="254"/>
        <end position="277"/>
    </location>
</feature>
<feature type="transmembrane region" description="Helical" evidence="2">
    <location>
        <begin position="48"/>
        <end position="67"/>
    </location>
</feature>
<evidence type="ECO:0000313" key="4">
    <source>
        <dbReference type="EMBL" id="KND95661.1"/>
    </source>
</evidence>
<evidence type="ECO:0000256" key="1">
    <source>
        <dbReference type="ARBA" id="ARBA00004141"/>
    </source>
</evidence>
<dbReference type="PANTHER" id="PTHR23520">
    <property type="entry name" value="TRANSPORTER, PUTATIVE (AFU_ORTHOLOGUE AFUA_3G04000)-RELATED"/>
    <property type="match status" value="1"/>
</dbReference>
<feature type="transmembrane region" description="Helical" evidence="2">
    <location>
        <begin position="79"/>
        <end position="110"/>
    </location>
</feature>
<keyword evidence="2" id="KW-0812">Transmembrane</keyword>
<protein>
    <recommendedName>
        <fullName evidence="3">Major facilitator superfamily (MFS) profile domain-containing protein</fullName>
    </recommendedName>
</protein>
<dbReference type="InterPro" id="IPR020846">
    <property type="entry name" value="MFS_dom"/>
</dbReference>
<comment type="subcellular location">
    <subcellularLocation>
        <location evidence="1">Membrane</location>
        <topology evidence="1">Multi-pass membrane protein</topology>
    </subcellularLocation>
</comment>
<reference evidence="5" key="1">
    <citation type="journal article" date="2015" name="BMC Genomics">
        <title>Draft genome of a commonly misdiagnosed multidrug resistant pathogen Candida auris.</title>
        <authorList>
            <person name="Chatterjee S."/>
            <person name="Alampalli S.V."/>
            <person name="Nageshan R.K."/>
            <person name="Chettiar S.T."/>
            <person name="Joshi S."/>
            <person name="Tatu U.S."/>
        </authorList>
    </citation>
    <scope>NUCLEOTIDE SEQUENCE [LARGE SCALE GENOMIC DNA]</scope>
    <source>
        <strain evidence="5">6684</strain>
    </source>
</reference>
<comment type="caution">
    <text evidence="4">The sequence shown here is derived from an EMBL/GenBank/DDBJ whole genome shotgun (WGS) entry which is preliminary data.</text>
</comment>
<dbReference type="GO" id="GO:0000329">
    <property type="term" value="C:fungal-type vacuole membrane"/>
    <property type="evidence" value="ECO:0007669"/>
    <property type="project" value="TreeGrafter"/>
</dbReference>
<feature type="transmembrane region" description="Helical" evidence="2">
    <location>
        <begin position="177"/>
        <end position="198"/>
    </location>
</feature>
<feature type="transmembrane region" description="Helical" evidence="2">
    <location>
        <begin position="140"/>
        <end position="165"/>
    </location>
</feature>
<evidence type="ECO:0000259" key="3">
    <source>
        <dbReference type="PROSITE" id="PS50850"/>
    </source>
</evidence>
<dbReference type="Pfam" id="PF07690">
    <property type="entry name" value="MFS_1"/>
    <property type="match status" value="2"/>
</dbReference>
<proteinExistence type="predicted"/>
<dbReference type="Gene3D" id="1.20.1250.20">
    <property type="entry name" value="MFS general substrate transporter like domains"/>
    <property type="match status" value="1"/>
</dbReference>
<dbReference type="EMBL" id="LGST01000066">
    <property type="protein sequence ID" value="KND95661.1"/>
    <property type="molecule type" value="Genomic_DNA"/>
</dbReference>
<dbReference type="VEuPathDB" id="FungiDB:CJI97_000450"/>
<feature type="transmembrane region" description="Helical" evidence="2">
    <location>
        <begin position="289"/>
        <end position="314"/>
    </location>
</feature>
<dbReference type="PANTHER" id="PTHR23520:SF2">
    <property type="entry name" value="ABR173CP"/>
    <property type="match status" value="1"/>
</dbReference>
<dbReference type="InterPro" id="IPR011701">
    <property type="entry name" value="MFS"/>
</dbReference>
<dbReference type="PROSITE" id="PS50850">
    <property type="entry name" value="MFS"/>
    <property type="match status" value="1"/>
</dbReference>
<feature type="transmembrane region" description="Helical" evidence="2">
    <location>
        <begin position="326"/>
        <end position="349"/>
    </location>
</feature>
<sequence>MNAVREVSSDVQLLLISVFLRRGSFGLTNQVLALFLKAVGISKSKIGLFMTLTLLGDTAISYVLTWFSDQIGRRLVMIAGALLMLGSGIVFAMFLNFWVLLAAAIFGVILTSGDETGPFKTVEEVCISHLTPPKHRASIFALYGFLGRLGAASGALLCGFLVDYWSYGLSWDVEKCYRSIFVGYSCVAVVKLVLAACLTKNCELHEYIGGNAGAEVTEGDEQSPLLEEEDEEQSLALAKKSGFKPQTRRLLPRLLFVFMLDSLGYGFMPPAWIVFYFKRTFHPAASALGTLFFATNMVDSLSSIASAFTFNYLGPVKAILAAQLPSAAFFFSIAFCKSYLLAATFYFLFCATGTMDVVPRQVLLTAIIPKEDLLRVMGTVNIAKTFANCIGPVFTGRLAEHGLLSLGFIINGVCLVVADTVLGLSFAHLDADVLAKHK</sequence>
<dbReference type="VEuPathDB" id="FungiDB:CJI96_0001169"/>
<dbReference type="AlphaFoldDB" id="A0A0L0NND4"/>
<evidence type="ECO:0000313" key="5">
    <source>
        <dbReference type="Proteomes" id="UP000037122"/>
    </source>
</evidence>
<evidence type="ECO:0000256" key="2">
    <source>
        <dbReference type="SAM" id="Phobius"/>
    </source>
</evidence>
<feature type="transmembrane region" description="Helical" evidence="2">
    <location>
        <begin position="403"/>
        <end position="429"/>
    </location>
</feature>
<feature type="domain" description="Major facilitator superfamily (MFS) profile" evidence="3">
    <location>
        <begin position="10"/>
        <end position="430"/>
    </location>
</feature>
<dbReference type="Proteomes" id="UP000037122">
    <property type="component" value="Unassembled WGS sequence"/>
</dbReference>
<dbReference type="VEuPathDB" id="FungiDB:QG37_07982"/>
<gene>
    <name evidence="4" type="ORF">QG37_07982</name>
</gene>
<keyword evidence="2" id="KW-0472">Membrane</keyword>
<dbReference type="GO" id="GO:0022857">
    <property type="term" value="F:transmembrane transporter activity"/>
    <property type="evidence" value="ECO:0007669"/>
    <property type="project" value="InterPro"/>
</dbReference>
<dbReference type="VEuPathDB" id="FungiDB:CJJ07_002293"/>
<name>A0A0L0NND4_CANAR</name>
<dbReference type="VEuPathDB" id="FungiDB:B9J08_000450"/>
<keyword evidence="2" id="KW-1133">Transmembrane helix</keyword>
<organism evidence="4 5">
    <name type="scientific">Candidozyma auris</name>
    <name type="common">Yeast</name>
    <name type="synonym">Candida auris</name>
    <dbReference type="NCBI Taxonomy" id="498019"/>
    <lineage>
        <taxon>Eukaryota</taxon>
        <taxon>Fungi</taxon>
        <taxon>Dikarya</taxon>
        <taxon>Ascomycota</taxon>
        <taxon>Saccharomycotina</taxon>
        <taxon>Pichiomycetes</taxon>
        <taxon>Metschnikowiaceae</taxon>
        <taxon>Candidozyma</taxon>
    </lineage>
</organism>
<accession>A0A0L0NND4</accession>